<name>A6K3F1_RAT</name>
<evidence type="ECO:0000313" key="2">
    <source>
        <dbReference type="Proteomes" id="UP000234681"/>
    </source>
</evidence>
<evidence type="ECO:0000313" key="1">
    <source>
        <dbReference type="EMBL" id="EDL85549.1"/>
    </source>
</evidence>
<dbReference type="Proteomes" id="UP000234681">
    <property type="component" value="Chromosome 2"/>
</dbReference>
<accession>A6K3F1</accession>
<protein>
    <submittedName>
        <fullName evidence="1">RCG51962, isoform CRA_c</fullName>
    </submittedName>
</protein>
<sequence>MAPKKEKPTGSTSYKIWEPSLIAAHMNQNDWKASIAFVVGNRIEDELPIHALNLAVQLPQRKLFSIVSWKDILQQINEIQALVGATTKKGKKTITGNLPLHYEM</sequence>
<dbReference type="InterPro" id="IPR026173">
    <property type="entry name" value="SPAG17"/>
</dbReference>
<proteinExistence type="predicted"/>
<organism evidence="1 2">
    <name type="scientific">Rattus norvegicus</name>
    <name type="common">Rat</name>
    <dbReference type="NCBI Taxonomy" id="10116"/>
    <lineage>
        <taxon>Eukaryota</taxon>
        <taxon>Metazoa</taxon>
        <taxon>Chordata</taxon>
        <taxon>Craniata</taxon>
        <taxon>Vertebrata</taxon>
        <taxon>Euteleostomi</taxon>
        <taxon>Mammalia</taxon>
        <taxon>Eutheria</taxon>
        <taxon>Euarchontoglires</taxon>
        <taxon>Glires</taxon>
        <taxon>Rodentia</taxon>
        <taxon>Myomorpha</taxon>
        <taxon>Muroidea</taxon>
        <taxon>Muridae</taxon>
        <taxon>Murinae</taxon>
        <taxon>Rattus</taxon>
    </lineage>
</organism>
<dbReference type="PANTHER" id="PTHR21963:SF1">
    <property type="entry name" value="SPERM-ASSOCIATED ANTIGEN 17"/>
    <property type="match status" value="1"/>
</dbReference>
<reference evidence="1 2" key="1">
    <citation type="submission" date="2005-09" db="EMBL/GenBank/DDBJ databases">
        <authorList>
            <person name="Mural R.J."/>
            <person name="Li P.W."/>
            <person name="Adams M.D."/>
            <person name="Amanatides P.G."/>
            <person name="Baden-Tillson H."/>
            <person name="Barnstead M."/>
            <person name="Chin S.H."/>
            <person name="Dew I."/>
            <person name="Evans C.A."/>
            <person name="Ferriera S."/>
            <person name="Flanigan M."/>
            <person name="Fosler C."/>
            <person name="Glodek A."/>
            <person name="Gu Z."/>
            <person name="Holt R.A."/>
            <person name="Jennings D."/>
            <person name="Kraft C.L."/>
            <person name="Lu F."/>
            <person name="Nguyen T."/>
            <person name="Nusskern D.R."/>
            <person name="Pfannkoch C.M."/>
            <person name="Sitter C."/>
            <person name="Sutton G.G."/>
            <person name="Venter J.C."/>
            <person name="Wang Z."/>
            <person name="Woodage T."/>
            <person name="Zheng X.H."/>
            <person name="Zhong F."/>
        </authorList>
    </citation>
    <scope>NUCLEOTIDE SEQUENCE [LARGE SCALE GENOMIC DNA]</scope>
    <source>
        <strain>BN</strain>
        <strain evidence="2">Sprague-Dawley</strain>
    </source>
</reference>
<dbReference type="PANTHER" id="PTHR21963">
    <property type="entry name" value="PF6"/>
    <property type="match status" value="1"/>
</dbReference>
<dbReference type="EMBL" id="CH474015">
    <property type="protein sequence ID" value="EDL85549.1"/>
    <property type="molecule type" value="Genomic_DNA"/>
</dbReference>
<dbReference type="AlphaFoldDB" id="A6K3F1"/>
<gene>
    <name evidence="1" type="ORF">rCG_51962</name>
</gene>